<dbReference type="EMBL" id="FOWE01000003">
    <property type="protein sequence ID" value="SFO12451.1"/>
    <property type="molecule type" value="Genomic_DNA"/>
</dbReference>
<sequence>MTYAERGTAICAGLGLLLWGVVGSALVTAEPSDGADIGAGALGLLAIVLSIRAADRLAASASTSTAKAMGRACMVGWGVWLVAAVTGAVARDLQLVLGVVPLALLVGCFVLALRLPGRQGE</sequence>
<keyword evidence="1" id="KW-0812">Transmembrane</keyword>
<dbReference type="AlphaFoldDB" id="A0A1I5EN28"/>
<feature type="transmembrane region" description="Helical" evidence="1">
    <location>
        <begin position="34"/>
        <end position="51"/>
    </location>
</feature>
<dbReference type="Proteomes" id="UP000183642">
    <property type="component" value="Unassembled WGS sequence"/>
</dbReference>
<reference evidence="3" key="1">
    <citation type="submission" date="2016-10" db="EMBL/GenBank/DDBJ databases">
        <authorList>
            <person name="Varghese N."/>
            <person name="Submissions S."/>
        </authorList>
    </citation>
    <scope>NUCLEOTIDE SEQUENCE [LARGE SCALE GENOMIC DNA]</scope>
    <source>
        <strain evidence="3">DSM 43161</strain>
    </source>
</reference>
<gene>
    <name evidence="2" type="ORF">SAMN05660359_01572</name>
</gene>
<accession>A0A1I5EN28</accession>
<name>A0A1I5EN28_9ACTN</name>
<keyword evidence="3" id="KW-1185">Reference proteome</keyword>
<evidence type="ECO:0000313" key="2">
    <source>
        <dbReference type="EMBL" id="SFO12451.1"/>
    </source>
</evidence>
<protein>
    <submittedName>
        <fullName evidence="2">Uncharacterized protein</fullName>
    </submittedName>
</protein>
<keyword evidence="1" id="KW-0472">Membrane</keyword>
<organism evidence="2 3">
    <name type="scientific">Geodermatophilus obscurus</name>
    <dbReference type="NCBI Taxonomy" id="1861"/>
    <lineage>
        <taxon>Bacteria</taxon>
        <taxon>Bacillati</taxon>
        <taxon>Actinomycetota</taxon>
        <taxon>Actinomycetes</taxon>
        <taxon>Geodermatophilales</taxon>
        <taxon>Geodermatophilaceae</taxon>
        <taxon>Geodermatophilus</taxon>
    </lineage>
</organism>
<feature type="transmembrane region" description="Helical" evidence="1">
    <location>
        <begin position="72"/>
        <end position="90"/>
    </location>
</feature>
<evidence type="ECO:0000313" key="3">
    <source>
        <dbReference type="Proteomes" id="UP000183642"/>
    </source>
</evidence>
<evidence type="ECO:0000256" key="1">
    <source>
        <dbReference type="SAM" id="Phobius"/>
    </source>
</evidence>
<feature type="transmembrane region" description="Helical" evidence="1">
    <location>
        <begin position="96"/>
        <end position="115"/>
    </location>
</feature>
<proteinExistence type="predicted"/>
<keyword evidence="1" id="KW-1133">Transmembrane helix</keyword>
<dbReference type="RefSeq" id="WP_075012932.1">
    <property type="nucleotide sequence ID" value="NZ_FOWE01000003.1"/>
</dbReference>